<accession>A0AA35T2Y3</accession>
<protein>
    <submittedName>
        <fullName evidence="1">Uncharacterized protein</fullName>
    </submittedName>
</protein>
<dbReference type="Proteomes" id="UP001174909">
    <property type="component" value="Unassembled WGS sequence"/>
</dbReference>
<gene>
    <name evidence="1" type="ORF">GBAR_LOCUS22691</name>
</gene>
<name>A0AA35T2Y3_GEOBA</name>
<sequence>MADLLLPQEISIERKSKLGIKSSSTTMEIANCKEAGEEALPQKINRITPKPKNGMPDPEKTFRAVAARNYRQLDPVTGDAACQMRVPFMLDAMNIVSMSACTAESLILGFSSMYGPEFNMLPVVAASKKGTLPEAGTMPDHYFSLFYPLSVTRQRADDSLGFLIEDQPERITYSYKEANRWKSAA</sequence>
<dbReference type="EMBL" id="CASHTH010003137">
    <property type="protein sequence ID" value="CAI8040805.1"/>
    <property type="molecule type" value="Genomic_DNA"/>
</dbReference>
<evidence type="ECO:0000313" key="2">
    <source>
        <dbReference type="Proteomes" id="UP001174909"/>
    </source>
</evidence>
<organism evidence="1 2">
    <name type="scientific">Geodia barretti</name>
    <name type="common">Barrett's horny sponge</name>
    <dbReference type="NCBI Taxonomy" id="519541"/>
    <lineage>
        <taxon>Eukaryota</taxon>
        <taxon>Metazoa</taxon>
        <taxon>Porifera</taxon>
        <taxon>Demospongiae</taxon>
        <taxon>Heteroscleromorpha</taxon>
        <taxon>Tetractinellida</taxon>
        <taxon>Astrophorina</taxon>
        <taxon>Geodiidae</taxon>
        <taxon>Geodia</taxon>
    </lineage>
</organism>
<proteinExistence type="predicted"/>
<reference evidence="1" key="1">
    <citation type="submission" date="2023-03" db="EMBL/GenBank/DDBJ databases">
        <authorList>
            <person name="Steffen K."/>
            <person name="Cardenas P."/>
        </authorList>
    </citation>
    <scope>NUCLEOTIDE SEQUENCE</scope>
</reference>
<comment type="caution">
    <text evidence="1">The sequence shown here is derived from an EMBL/GenBank/DDBJ whole genome shotgun (WGS) entry which is preliminary data.</text>
</comment>
<dbReference type="AlphaFoldDB" id="A0AA35T2Y3"/>
<feature type="non-terminal residue" evidence="1">
    <location>
        <position position="185"/>
    </location>
</feature>
<keyword evidence="2" id="KW-1185">Reference proteome</keyword>
<evidence type="ECO:0000313" key="1">
    <source>
        <dbReference type="EMBL" id="CAI8040805.1"/>
    </source>
</evidence>